<dbReference type="SUPFAM" id="SSF81383">
    <property type="entry name" value="F-box domain"/>
    <property type="match status" value="1"/>
</dbReference>
<dbReference type="Proteomes" id="UP000015241">
    <property type="component" value="Unassembled WGS sequence"/>
</dbReference>
<evidence type="ECO:0000313" key="2">
    <source>
        <dbReference type="EMBL" id="EPT00456.1"/>
    </source>
</evidence>
<keyword evidence="3" id="KW-1185">Reference proteome</keyword>
<reference evidence="2 3" key="1">
    <citation type="journal article" date="2012" name="Science">
        <title>The Paleozoic origin of enzymatic lignin decomposition reconstructed from 31 fungal genomes.</title>
        <authorList>
            <person name="Floudas D."/>
            <person name="Binder M."/>
            <person name="Riley R."/>
            <person name="Barry K."/>
            <person name="Blanchette R.A."/>
            <person name="Henrissat B."/>
            <person name="Martinez A.T."/>
            <person name="Otillar R."/>
            <person name="Spatafora J.W."/>
            <person name="Yadav J.S."/>
            <person name="Aerts A."/>
            <person name="Benoit I."/>
            <person name="Boyd A."/>
            <person name="Carlson A."/>
            <person name="Copeland A."/>
            <person name="Coutinho P.M."/>
            <person name="de Vries R.P."/>
            <person name="Ferreira P."/>
            <person name="Findley K."/>
            <person name="Foster B."/>
            <person name="Gaskell J."/>
            <person name="Glotzer D."/>
            <person name="Gorecki P."/>
            <person name="Heitman J."/>
            <person name="Hesse C."/>
            <person name="Hori C."/>
            <person name="Igarashi K."/>
            <person name="Jurgens J.A."/>
            <person name="Kallen N."/>
            <person name="Kersten P."/>
            <person name="Kohler A."/>
            <person name="Kuees U."/>
            <person name="Kumar T.K.A."/>
            <person name="Kuo A."/>
            <person name="LaButti K."/>
            <person name="Larrondo L.F."/>
            <person name="Lindquist E."/>
            <person name="Ling A."/>
            <person name="Lombard V."/>
            <person name="Lucas S."/>
            <person name="Lundell T."/>
            <person name="Martin R."/>
            <person name="McLaughlin D.J."/>
            <person name="Morgenstern I."/>
            <person name="Morin E."/>
            <person name="Murat C."/>
            <person name="Nagy L.G."/>
            <person name="Nolan M."/>
            <person name="Ohm R.A."/>
            <person name="Patyshakuliyeva A."/>
            <person name="Rokas A."/>
            <person name="Ruiz-Duenas F.J."/>
            <person name="Sabat G."/>
            <person name="Salamov A."/>
            <person name="Samejima M."/>
            <person name="Schmutz J."/>
            <person name="Slot J.C."/>
            <person name="St John F."/>
            <person name="Stenlid J."/>
            <person name="Sun H."/>
            <person name="Sun S."/>
            <person name="Syed K."/>
            <person name="Tsang A."/>
            <person name="Wiebenga A."/>
            <person name="Young D."/>
            <person name="Pisabarro A."/>
            <person name="Eastwood D.C."/>
            <person name="Martin F."/>
            <person name="Cullen D."/>
            <person name="Grigoriev I.V."/>
            <person name="Hibbett D.S."/>
        </authorList>
    </citation>
    <scope>NUCLEOTIDE SEQUENCE</scope>
    <source>
        <strain evidence="3">FP-58527</strain>
    </source>
</reference>
<dbReference type="EMBL" id="KE504149">
    <property type="protein sequence ID" value="EPT00456.1"/>
    <property type="molecule type" value="Genomic_DNA"/>
</dbReference>
<dbReference type="InParanoid" id="S8FG98"/>
<dbReference type="HOGENOM" id="CLU_2043624_0_0_1"/>
<organism evidence="2 3">
    <name type="scientific">Fomitopsis schrenkii</name>
    <name type="common">Brown rot fungus</name>
    <dbReference type="NCBI Taxonomy" id="2126942"/>
    <lineage>
        <taxon>Eukaryota</taxon>
        <taxon>Fungi</taxon>
        <taxon>Dikarya</taxon>
        <taxon>Basidiomycota</taxon>
        <taxon>Agaricomycotina</taxon>
        <taxon>Agaricomycetes</taxon>
        <taxon>Polyporales</taxon>
        <taxon>Fomitopsis</taxon>
    </lineage>
</organism>
<evidence type="ECO:0008006" key="4">
    <source>
        <dbReference type="Google" id="ProtNLM"/>
    </source>
</evidence>
<evidence type="ECO:0000256" key="1">
    <source>
        <dbReference type="SAM" id="MobiDB-lite"/>
    </source>
</evidence>
<accession>S8FG98</accession>
<feature type="non-terminal residue" evidence="2">
    <location>
        <position position="121"/>
    </location>
</feature>
<dbReference type="OrthoDB" id="2751422at2759"/>
<sequence length="121" mass="13593">MNPTTSTVQNAPSEVASQHPIHRLPQETIDNIIAMLYGNRKSLKSCSLTCRSWHPTSHACFFHTVSFYRTTAVHLFAELLQCSPRVAVYVRTLCLRTVAAPSEEDLYTIVTTINGVQHLHI</sequence>
<name>S8FG98_FOMSC</name>
<gene>
    <name evidence="2" type="ORF">FOMPIDRAFT_1122802</name>
</gene>
<dbReference type="AlphaFoldDB" id="S8FG98"/>
<feature type="compositionally biased region" description="Polar residues" evidence="1">
    <location>
        <begin position="1"/>
        <end position="16"/>
    </location>
</feature>
<dbReference type="InterPro" id="IPR036047">
    <property type="entry name" value="F-box-like_dom_sf"/>
</dbReference>
<proteinExistence type="predicted"/>
<feature type="region of interest" description="Disordered" evidence="1">
    <location>
        <begin position="1"/>
        <end position="20"/>
    </location>
</feature>
<evidence type="ECO:0000313" key="3">
    <source>
        <dbReference type="Proteomes" id="UP000015241"/>
    </source>
</evidence>
<protein>
    <recommendedName>
        <fullName evidence="4">F-box domain-containing protein</fullName>
    </recommendedName>
</protein>